<dbReference type="GO" id="GO:0050660">
    <property type="term" value="F:flavin adenine dinucleotide binding"/>
    <property type="evidence" value="ECO:0007669"/>
    <property type="project" value="InterPro"/>
</dbReference>
<dbReference type="GO" id="GO:0005829">
    <property type="term" value="C:cytosol"/>
    <property type="evidence" value="ECO:0007669"/>
    <property type="project" value="TreeGrafter"/>
</dbReference>
<reference evidence="2" key="1">
    <citation type="submission" date="2020-03" db="EMBL/GenBank/DDBJ databases">
        <title>Ferranicluibacter endophyticum gen. nov., sp. nov., a new genus isolated from Rubus ulmifolius Schott. stem.</title>
        <authorList>
            <person name="Roca-Couso R."/>
            <person name="Flores-Felix J.D."/>
            <person name="Igual J.M."/>
            <person name="Rivas R."/>
        </authorList>
    </citation>
    <scope>NUCLEOTIDE SEQUENCE</scope>
    <source>
        <strain evidence="2">CRRU44</strain>
    </source>
</reference>
<dbReference type="PRINTS" id="PR00368">
    <property type="entry name" value="FADPNR"/>
</dbReference>
<dbReference type="PRINTS" id="PR00469">
    <property type="entry name" value="PNDRDTASEII"/>
</dbReference>
<dbReference type="EMBL" id="JAANCM010000003">
    <property type="protein sequence ID" value="NHT75845.1"/>
    <property type="molecule type" value="Genomic_DNA"/>
</dbReference>
<dbReference type="AlphaFoldDB" id="A0AA44CA80"/>
<dbReference type="Pfam" id="PF13738">
    <property type="entry name" value="Pyr_redox_3"/>
    <property type="match status" value="1"/>
</dbReference>
<comment type="caution">
    <text evidence="2">The sequence shown here is derived from an EMBL/GenBank/DDBJ whole genome shotgun (WGS) entry which is preliminary data.</text>
</comment>
<proteinExistence type="predicted"/>
<keyword evidence="1" id="KW-0560">Oxidoreductase</keyword>
<dbReference type="PANTHER" id="PTHR43539:SF78">
    <property type="entry name" value="FLAVIN-CONTAINING MONOOXYGENASE"/>
    <property type="match status" value="1"/>
</dbReference>
<protein>
    <submittedName>
        <fullName evidence="2">NAD(P)/FAD-dependent oxidoreductase</fullName>
    </submittedName>
</protein>
<name>A0AA44CA80_9HYPH</name>
<dbReference type="InterPro" id="IPR036188">
    <property type="entry name" value="FAD/NAD-bd_sf"/>
</dbReference>
<organism evidence="2 3">
    <name type="scientific">Ferranicluibacter rubi</name>
    <dbReference type="NCBI Taxonomy" id="2715133"/>
    <lineage>
        <taxon>Bacteria</taxon>
        <taxon>Pseudomonadati</taxon>
        <taxon>Pseudomonadota</taxon>
        <taxon>Alphaproteobacteria</taxon>
        <taxon>Hyphomicrobiales</taxon>
        <taxon>Rhizobiaceae</taxon>
        <taxon>Ferranicluibacter</taxon>
    </lineage>
</organism>
<dbReference type="SUPFAM" id="SSF51905">
    <property type="entry name" value="FAD/NAD(P)-binding domain"/>
    <property type="match status" value="2"/>
</dbReference>
<dbReference type="GO" id="GO:0050661">
    <property type="term" value="F:NADP binding"/>
    <property type="evidence" value="ECO:0007669"/>
    <property type="project" value="InterPro"/>
</dbReference>
<evidence type="ECO:0000313" key="3">
    <source>
        <dbReference type="Proteomes" id="UP001155840"/>
    </source>
</evidence>
<dbReference type="Proteomes" id="UP001155840">
    <property type="component" value="Unassembled WGS sequence"/>
</dbReference>
<dbReference type="RefSeq" id="WP_132665003.1">
    <property type="nucleotide sequence ID" value="NZ_JAANCM010000003.1"/>
</dbReference>
<dbReference type="PANTHER" id="PTHR43539">
    <property type="entry name" value="FLAVIN-BINDING MONOOXYGENASE-LIKE PROTEIN (AFU_ORTHOLOGUE AFUA_4G09220)"/>
    <property type="match status" value="1"/>
</dbReference>
<evidence type="ECO:0000256" key="1">
    <source>
        <dbReference type="ARBA" id="ARBA00023002"/>
    </source>
</evidence>
<dbReference type="PIRSF" id="PIRSF000332">
    <property type="entry name" value="FMO"/>
    <property type="match status" value="1"/>
</dbReference>
<dbReference type="InterPro" id="IPR050982">
    <property type="entry name" value="Auxin_biosynth/cation_transpt"/>
</dbReference>
<evidence type="ECO:0000313" key="2">
    <source>
        <dbReference type="EMBL" id="NHT75845.1"/>
    </source>
</evidence>
<sequence>MSTNVHDVMIIGAGLAGLTAAYVMRQHGISAIILEQEPEIGVSWQRRHPQLTLNTHRDLSTLPGARYPKGAGAFPKRDAVVRHLQAFAREHAFDIRHGVTVSSVTREDGGSFRIVSEAGEFHAAHVIMAVGRDTEKQLPAWDGLEHYDGDVRHAADFGNAQDYAGRSVLVVGGGNSGFDVLNHLSRVKTGPVWFSVRRGPSILPKRLFRFAVHRLSPLMQALPTPLVDRMIAATQHLAFGNLSRLGFPKGSHDAATRLVNDKIAIPVDDGAMAAIRSGQITVVRGVRSFERDAVILEDETRLTPDMVIVATGYGTSALTGEPVGSTPGLWHMGLTPSLTSFFRETEREATKIARSIAETPGRSLCAASDL</sequence>
<dbReference type="Gene3D" id="3.50.50.60">
    <property type="entry name" value="FAD/NAD(P)-binding domain"/>
    <property type="match status" value="1"/>
</dbReference>
<gene>
    <name evidence="2" type="ORF">G8E10_08810</name>
</gene>
<dbReference type="GO" id="GO:0004497">
    <property type="term" value="F:monooxygenase activity"/>
    <property type="evidence" value="ECO:0007669"/>
    <property type="project" value="TreeGrafter"/>
</dbReference>
<keyword evidence="3" id="KW-1185">Reference proteome</keyword>
<accession>A0AA44CA80</accession>
<dbReference type="InterPro" id="IPR000960">
    <property type="entry name" value="Flavin_mOase"/>
</dbReference>